<dbReference type="SUPFAM" id="SSF103481">
    <property type="entry name" value="Multidrug resistance efflux transporter EmrE"/>
    <property type="match status" value="2"/>
</dbReference>
<protein>
    <submittedName>
        <fullName evidence="8">DMT family transporter</fullName>
    </submittedName>
</protein>
<feature type="domain" description="EamA" evidence="7">
    <location>
        <begin position="154"/>
        <end position="296"/>
    </location>
</feature>
<keyword evidence="3 6" id="KW-0812">Transmembrane</keyword>
<feature type="transmembrane region" description="Helical" evidence="6">
    <location>
        <begin position="6"/>
        <end position="24"/>
    </location>
</feature>
<keyword evidence="9" id="KW-1185">Reference proteome</keyword>
<reference evidence="9" key="1">
    <citation type="submission" date="2019-02" db="EMBL/GenBank/DDBJ databases">
        <title>Draft genome sequence of Muricauda sp. 176CP4-71.</title>
        <authorList>
            <person name="Park J.-S."/>
        </authorList>
    </citation>
    <scope>NUCLEOTIDE SEQUENCE [LARGE SCALE GENOMIC DNA]</scope>
    <source>
        <strain evidence="9">176GS2-150</strain>
    </source>
</reference>
<gene>
    <name evidence="8" type="ORF">EXY25_01715</name>
</gene>
<feature type="transmembrane region" description="Helical" evidence="6">
    <location>
        <begin position="122"/>
        <end position="139"/>
    </location>
</feature>
<evidence type="ECO:0000256" key="4">
    <source>
        <dbReference type="ARBA" id="ARBA00022989"/>
    </source>
</evidence>
<feature type="transmembrane region" description="Helical" evidence="6">
    <location>
        <begin position="183"/>
        <end position="205"/>
    </location>
</feature>
<comment type="caution">
    <text evidence="8">The sequence shown here is derived from an EMBL/GenBank/DDBJ whole genome shotgun (WGS) entry which is preliminary data.</text>
</comment>
<evidence type="ECO:0000256" key="3">
    <source>
        <dbReference type="ARBA" id="ARBA00022692"/>
    </source>
</evidence>
<proteinExistence type="inferred from homology"/>
<sequence length="298" mass="31524">MVAFTGEIAALTAALFWAIATWIYSHCSQRFGAMPLNVIKGVIASLLLLIALLLSDASVGIPSGSAWGWLIISGVIGIAIGDTAYFAALRRMGPRKVLLMESLAPPLTGVLALLVLNEAITVTAALGMLVTLTGVIYVLRQQSHDDNEPSICKKGLFYGALAAVCQAVGVLLSHYALVDADVAPLWGALIRLVAGTLVIALLLGLRQEIHKQLIKPLLAMDMRNSAILTVAIVVGTFLAIWLQQVSLKYANAAVAQTLMATSPLFALPIAWLRGNPPTFKIWLGTLSAVAGIAMIMFG</sequence>
<keyword evidence="4 6" id="KW-1133">Transmembrane helix</keyword>
<dbReference type="InterPro" id="IPR000620">
    <property type="entry name" value="EamA_dom"/>
</dbReference>
<evidence type="ECO:0000256" key="1">
    <source>
        <dbReference type="ARBA" id="ARBA00004141"/>
    </source>
</evidence>
<name>A0ABY1WTC2_9GAMM</name>
<accession>A0ABY1WTC2</accession>
<keyword evidence="5 6" id="KW-0472">Membrane</keyword>
<feature type="transmembrane region" description="Helical" evidence="6">
    <location>
        <begin position="36"/>
        <end position="54"/>
    </location>
</feature>
<dbReference type="PANTHER" id="PTHR32322:SF2">
    <property type="entry name" value="EAMA DOMAIN-CONTAINING PROTEIN"/>
    <property type="match status" value="1"/>
</dbReference>
<dbReference type="RefSeq" id="WP_130565504.1">
    <property type="nucleotide sequence ID" value="NZ_SHLY01000001.1"/>
</dbReference>
<evidence type="ECO:0000256" key="2">
    <source>
        <dbReference type="ARBA" id="ARBA00007362"/>
    </source>
</evidence>
<dbReference type="InterPro" id="IPR050638">
    <property type="entry name" value="AA-Vitamin_Transporters"/>
</dbReference>
<feature type="transmembrane region" description="Helical" evidence="6">
    <location>
        <begin position="155"/>
        <end position="177"/>
    </location>
</feature>
<evidence type="ECO:0000313" key="8">
    <source>
        <dbReference type="EMBL" id="TAA47988.1"/>
    </source>
</evidence>
<evidence type="ECO:0000259" key="7">
    <source>
        <dbReference type="Pfam" id="PF00892"/>
    </source>
</evidence>
<dbReference type="Proteomes" id="UP000292544">
    <property type="component" value="Unassembled WGS sequence"/>
</dbReference>
<evidence type="ECO:0000256" key="5">
    <source>
        <dbReference type="ARBA" id="ARBA00023136"/>
    </source>
</evidence>
<dbReference type="PANTHER" id="PTHR32322">
    <property type="entry name" value="INNER MEMBRANE TRANSPORTER"/>
    <property type="match status" value="1"/>
</dbReference>
<dbReference type="Pfam" id="PF00892">
    <property type="entry name" value="EamA"/>
    <property type="match status" value="2"/>
</dbReference>
<feature type="transmembrane region" description="Helical" evidence="6">
    <location>
        <begin position="226"/>
        <end position="243"/>
    </location>
</feature>
<evidence type="ECO:0000313" key="9">
    <source>
        <dbReference type="Proteomes" id="UP000292544"/>
    </source>
</evidence>
<feature type="transmembrane region" description="Helical" evidence="6">
    <location>
        <begin position="279"/>
        <end position="297"/>
    </location>
</feature>
<evidence type="ECO:0000256" key="6">
    <source>
        <dbReference type="SAM" id="Phobius"/>
    </source>
</evidence>
<organism evidence="8 9">
    <name type="scientific">Corallincola spongiicola</name>
    <dbReference type="NCBI Taxonomy" id="2520508"/>
    <lineage>
        <taxon>Bacteria</taxon>
        <taxon>Pseudomonadati</taxon>
        <taxon>Pseudomonadota</taxon>
        <taxon>Gammaproteobacteria</taxon>
        <taxon>Alteromonadales</taxon>
        <taxon>Psychromonadaceae</taxon>
        <taxon>Corallincola</taxon>
    </lineage>
</organism>
<dbReference type="InterPro" id="IPR037185">
    <property type="entry name" value="EmrE-like"/>
</dbReference>
<feature type="domain" description="EamA" evidence="7">
    <location>
        <begin position="5"/>
        <end position="139"/>
    </location>
</feature>
<feature type="transmembrane region" description="Helical" evidence="6">
    <location>
        <begin position="66"/>
        <end position="85"/>
    </location>
</feature>
<comment type="similarity">
    <text evidence="2">Belongs to the EamA transporter family.</text>
</comment>
<feature type="transmembrane region" description="Helical" evidence="6">
    <location>
        <begin position="97"/>
        <end position="116"/>
    </location>
</feature>
<dbReference type="EMBL" id="SHLY01000001">
    <property type="protein sequence ID" value="TAA47988.1"/>
    <property type="molecule type" value="Genomic_DNA"/>
</dbReference>
<comment type="subcellular location">
    <subcellularLocation>
        <location evidence="1">Membrane</location>
        <topology evidence="1">Multi-pass membrane protein</topology>
    </subcellularLocation>
</comment>
<feature type="transmembrane region" description="Helical" evidence="6">
    <location>
        <begin position="249"/>
        <end position="272"/>
    </location>
</feature>